<sequence length="112" mass="13004">MDAHLRNATAVALKLDHVMRRMPQLLPCVRYAADYAHSVLAEEEVEREFGMCEVYVSHQDDGKTLREWLKFYVTELLESLTAAVDLAEKGTPSYERLFNLMDYIRILRSKIP</sequence>
<evidence type="ECO:0000313" key="1">
    <source>
        <dbReference type="Proteomes" id="UP000515158"/>
    </source>
</evidence>
<dbReference type="RefSeq" id="XP_034249617.1">
    <property type="nucleotide sequence ID" value="XM_034393726.1"/>
</dbReference>
<dbReference type="KEGG" id="tpal:117650356"/>
<dbReference type="GeneID" id="117650356"/>
<proteinExistence type="predicted"/>
<name>A0A6P8ZW76_THRPL</name>
<accession>A0A6P8ZW76</accession>
<dbReference type="AlphaFoldDB" id="A0A6P8ZW76"/>
<reference evidence="2 3" key="1">
    <citation type="submission" date="2025-04" db="UniProtKB">
        <authorList>
            <consortium name="RefSeq"/>
        </authorList>
    </citation>
    <scope>IDENTIFICATION</scope>
    <source>
        <tissue evidence="2 3">Total insect</tissue>
    </source>
</reference>
<organism evidence="2">
    <name type="scientific">Thrips palmi</name>
    <name type="common">Melon thrips</name>
    <dbReference type="NCBI Taxonomy" id="161013"/>
    <lineage>
        <taxon>Eukaryota</taxon>
        <taxon>Metazoa</taxon>
        <taxon>Ecdysozoa</taxon>
        <taxon>Arthropoda</taxon>
        <taxon>Hexapoda</taxon>
        <taxon>Insecta</taxon>
        <taxon>Pterygota</taxon>
        <taxon>Neoptera</taxon>
        <taxon>Paraneoptera</taxon>
        <taxon>Thysanoptera</taxon>
        <taxon>Terebrantia</taxon>
        <taxon>Thripoidea</taxon>
        <taxon>Thripidae</taxon>
        <taxon>Thrips</taxon>
    </lineage>
</organism>
<dbReference type="Proteomes" id="UP000515158">
    <property type="component" value="Unplaced"/>
</dbReference>
<gene>
    <name evidence="2 3" type="primary">LOC117650356</name>
</gene>
<keyword evidence="1" id="KW-1185">Reference proteome</keyword>
<evidence type="ECO:0000313" key="2">
    <source>
        <dbReference type="RefSeq" id="XP_034249617.1"/>
    </source>
</evidence>
<protein>
    <submittedName>
        <fullName evidence="2 3">Uncharacterized protein LOC117650356</fullName>
    </submittedName>
</protein>
<dbReference type="RefSeq" id="XP_034249618.1">
    <property type="nucleotide sequence ID" value="XM_034393727.1"/>
</dbReference>
<evidence type="ECO:0000313" key="3">
    <source>
        <dbReference type="RefSeq" id="XP_034249618.1"/>
    </source>
</evidence>